<accession>X0TXF7</accession>
<dbReference type="AlphaFoldDB" id="X0TXF7"/>
<dbReference type="Gene3D" id="1.10.357.10">
    <property type="entry name" value="Tetracycline Repressor, domain 2"/>
    <property type="match status" value="1"/>
</dbReference>
<comment type="caution">
    <text evidence="1">The sequence shown here is derived from an EMBL/GenBank/DDBJ whole genome shotgun (WGS) entry which is preliminary data.</text>
</comment>
<feature type="non-terminal residue" evidence="1">
    <location>
        <position position="1"/>
    </location>
</feature>
<sequence length="162" mass="18313">NKDELYASLSLKMLKVLVEKIEFICNQENLGPKEKIDALPETLYQVYETDPLNVTHLLRYQSTEALLNLSPELASRIKDAAQKYINAMVKIFEEGVREGVFQDCHPVAFADIVWSIFAGLVLWEGTKKGFDPRKDFLKPTLQLAYDIVSQGIIKSGAQESGY</sequence>
<name>X0TXF7_9ZZZZ</name>
<dbReference type="EMBL" id="BARS01010286">
    <property type="protein sequence ID" value="GAF91851.1"/>
    <property type="molecule type" value="Genomic_DNA"/>
</dbReference>
<reference evidence="1" key="1">
    <citation type="journal article" date="2014" name="Front. Microbiol.">
        <title>High frequency of phylogenetically diverse reductive dehalogenase-homologous genes in deep subseafloor sedimentary metagenomes.</title>
        <authorList>
            <person name="Kawai M."/>
            <person name="Futagami T."/>
            <person name="Toyoda A."/>
            <person name="Takaki Y."/>
            <person name="Nishi S."/>
            <person name="Hori S."/>
            <person name="Arai W."/>
            <person name="Tsubouchi T."/>
            <person name="Morono Y."/>
            <person name="Uchiyama I."/>
            <person name="Ito T."/>
            <person name="Fujiyama A."/>
            <person name="Inagaki F."/>
            <person name="Takami H."/>
        </authorList>
    </citation>
    <scope>NUCLEOTIDE SEQUENCE</scope>
    <source>
        <strain evidence="1">Expedition CK06-06</strain>
    </source>
</reference>
<evidence type="ECO:0000313" key="1">
    <source>
        <dbReference type="EMBL" id="GAF91851.1"/>
    </source>
</evidence>
<protein>
    <submittedName>
        <fullName evidence="1">Uncharacterized protein</fullName>
    </submittedName>
</protein>
<organism evidence="1">
    <name type="scientific">marine sediment metagenome</name>
    <dbReference type="NCBI Taxonomy" id="412755"/>
    <lineage>
        <taxon>unclassified sequences</taxon>
        <taxon>metagenomes</taxon>
        <taxon>ecological metagenomes</taxon>
    </lineage>
</organism>
<dbReference type="InterPro" id="IPR036271">
    <property type="entry name" value="Tet_transcr_reg_TetR-rel_C_sf"/>
</dbReference>
<gene>
    <name evidence="1" type="ORF">S01H1_19108</name>
</gene>
<proteinExistence type="predicted"/>
<dbReference type="SUPFAM" id="SSF48498">
    <property type="entry name" value="Tetracyclin repressor-like, C-terminal domain"/>
    <property type="match status" value="1"/>
</dbReference>